<dbReference type="GO" id="GO:0003677">
    <property type="term" value="F:DNA binding"/>
    <property type="evidence" value="ECO:0007669"/>
    <property type="project" value="UniProtKB-KW"/>
</dbReference>
<dbReference type="InterPro" id="IPR036390">
    <property type="entry name" value="WH_DNA-bd_sf"/>
</dbReference>
<dbReference type="Proteomes" id="UP000192468">
    <property type="component" value="Unassembled WGS sequence"/>
</dbReference>
<sequence length="153" mass="17948">MDNNAKSLIKFTSKIYRCTQWYLDRKLEKFHLSAGTYPYLLTLNNNEGICQNQISRELNVDKAMSARTIKKLIEIGYIRKEEDKEDVRAYKLYITDEGKSVVPKIHKIIDEWIEILIEDSSNEEINTSINFLKKVLNNGKKHKEKCCEGMKKN</sequence>
<dbReference type="PROSITE" id="PS50995">
    <property type="entry name" value="HTH_MARR_2"/>
    <property type="match status" value="1"/>
</dbReference>
<evidence type="ECO:0000256" key="3">
    <source>
        <dbReference type="ARBA" id="ARBA00023163"/>
    </source>
</evidence>
<keyword evidence="3" id="KW-0804">Transcription</keyword>
<keyword evidence="6" id="KW-1185">Reference proteome</keyword>
<dbReference type="SMART" id="SM00347">
    <property type="entry name" value="HTH_MARR"/>
    <property type="match status" value="1"/>
</dbReference>
<dbReference type="OrthoDB" id="795750at2"/>
<dbReference type="Pfam" id="PF01047">
    <property type="entry name" value="MarR"/>
    <property type="match status" value="1"/>
</dbReference>
<reference evidence="5 6" key="1">
    <citation type="submission" date="2017-04" db="EMBL/GenBank/DDBJ databases">
        <authorList>
            <person name="Afonso C.L."/>
            <person name="Miller P.J."/>
            <person name="Scott M.A."/>
            <person name="Spackman E."/>
            <person name="Goraichik I."/>
            <person name="Dimitrov K.M."/>
            <person name="Suarez D.L."/>
            <person name="Swayne D.E."/>
        </authorList>
    </citation>
    <scope>NUCLEOTIDE SEQUENCE [LARGE SCALE GENOMIC DNA]</scope>
    <source>
        <strain evidence="5 6">DSM 12555</strain>
    </source>
</reference>
<protein>
    <submittedName>
        <fullName evidence="5">DNA-binding transcriptional regulator, MarR family</fullName>
    </submittedName>
</protein>
<evidence type="ECO:0000256" key="1">
    <source>
        <dbReference type="ARBA" id="ARBA00023015"/>
    </source>
</evidence>
<keyword evidence="2 5" id="KW-0238">DNA-binding</keyword>
<proteinExistence type="predicted"/>
<evidence type="ECO:0000256" key="2">
    <source>
        <dbReference type="ARBA" id="ARBA00023125"/>
    </source>
</evidence>
<dbReference type="GO" id="GO:0003700">
    <property type="term" value="F:DNA-binding transcription factor activity"/>
    <property type="evidence" value="ECO:0007669"/>
    <property type="project" value="InterPro"/>
</dbReference>
<dbReference type="PRINTS" id="PR00598">
    <property type="entry name" value="HTHMARR"/>
</dbReference>
<dbReference type="PANTHER" id="PTHR42756">
    <property type="entry name" value="TRANSCRIPTIONAL REGULATOR, MARR"/>
    <property type="match status" value="1"/>
</dbReference>
<dbReference type="AlphaFoldDB" id="A0A1W1XG31"/>
<evidence type="ECO:0000259" key="4">
    <source>
        <dbReference type="PROSITE" id="PS50995"/>
    </source>
</evidence>
<accession>A0A1W1XG31</accession>
<evidence type="ECO:0000313" key="5">
    <source>
        <dbReference type="EMBL" id="SMC22752.1"/>
    </source>
</evidence>
<evidence type="ECO:0000313" key="6">
    <source>
        <dbReference type="Proteomes" id="UP000192468"/>
    </source>
</evidence>
<dbReference type="InterPro" id="IPR000835">
    <property type="entry name" value="HTH_MarR-typ"/>
</dbReference>
<organism evidence="5 6">
    <name type="scientific">Clostridium acidisoli DSM 12555</name>
    <dbReference type="NCBI Taxonomy" id="1121291"/>
    <lineage>
        <taxon>Bacteria</taxon>
        <taxon>Bacillati</taxon>
        <taxon>Bacillota</taxon>
        <taxon>Clostridia</taxon>
        <taxon>Eubacteriales</taxon>
        <taxon>Clostridiaceae</taxon>
        <taxon>Clostridium</taxon>
    </lineage>
</organism>
<dbReference type="STRING" id="1121291.SAMN02745134_01713"/>
<dbReference type="InterPro" id="IPR036388">
    <property type="entry name" value="WH-like_DNA-bd_sf"/>
</dbReference>
<dbReference type="PANTHER" id="PTHR42756:SF2">
    <property type="entry name" value="MARR FAMILY REGULATORY PROTEIN"/>
    <property type="match status" value="1"/>
</dbReference>
<feature type="domain" description="HTH marR-type" evidence="4">
    <location>
        <begin position="1"/>
        <end position="137"/>
    </location>
</feature>
<dbReference type="EMBL" id="FWXH01000004">
    <property type="protein sequence ID" value="SMC22752.1"/>
    <property type="molecule type" value="Genomic_DNA"/>
</dbReference>
<gene>
    <name evidence="5" type="ORF">SAMN02745134_01713</name>
</gene>
<name>A0A1W1XG31_9CLOT</name>
<dbReference type="RefSeq" id="WP_084115194.1">
    <property type="nucleotide sequence ID" value="NZ_FWXH01000004.1"/>
</dbReference>
<keyword evidence="1" id="KW-0805">Transcription regulation</keyword>
<dbReference type="Gene3D" id="1.10.10.10">
    <property type="entry name" value="Winged helix-like DNA-binding domain superfamily/Winged helix DNA-binding domain"/>
    <property type="match status" value="1"/>
</dbReference>
<dbReference type="SUPFAM" id="SSF46785">
    <property type="entry name" value="Winged helix' DNA-binding domain"/>
    <property type="match status" value="1"/>
</dbReference>